<dbReference type="Proteomes" id="UP001597112">
    <property type="component" value="Unassembled WGS sequence"/>
</dbReference>
<keyword evidence="3" id="KW-1185">Reference proteome</keyword>
<evidence type="ECO:0000259" key="1">
    <source>
        <dbReference type="Pfam" id="PF13568"/>
    </source>
</evidence>
<evidence type="ECO:0000313" key="2">
    <source>
        <dbReference type="EMBL" id="MFD0998155.1"/>
    </source>
</evidence>
<dbReference type="EMBL" id="JBHTKA010000001">
    <property type="protein sequence ID" value="MFD0998155.1"/>
    <property type="molecule type" value="Genomic_DNA"/>
</dbReference>
<gene>
    <name evidence="2" type="ORF">ACFQ21_02515</name>
</gene>
<proteinExistence type="predicted"/>
<reference evidence="3" key="1">
    <citation type="journal article" date="2019" name="Int. J. Syst. Evol. Microbiol.">
        <title>The Global Catalogue of Microorganisms (GCM) 10K type strain sequencing project: providing services to taxonomists for standard genome sequencing and annotation.</title>
        <authorList>
            <consortium name="The Broad Institute Genomics Platform"/>
            <consortium name="The Broad Institute Genome Sequencing Center for Infectious Disease"/>
            <person name="Wu L."/>
            <person name="Ma J."/>
        </authorList>
    </citation>
    <scope>NUCLEOTIDE SEQUENCE [LARGE SCALE GENOMIC DNA]</scope>
    <source>
        <strain evidence="3">CCUG 58938</strain>
    </source>
</reference>
<accession>A0ABW3JW05</accession>
<feature type="domain" description="Outer membrane protein beta-barrel" evidence="1">
    <location>
        <begin position="20"/>
        <end position="163"/>
    </location>
</feature>
<comment type="caution">
    <text evidence="2">The sequence shown here is derived from an EMBL/GenBank/DDBJ whole genome shotgun (WGS) entry which is preliminary data.</text>
</comment>
<sequence length="196" mass="22099">MKNLLLAFFLVVYASGYSQIPLGFKAGVNMSQIVMKDVPDGSIEEDYSSVASFHVGVFSKLRLSDKFDFIPELQYIRKGYHYKSSYSEGNIRLDYIELPLLISYKPISLLAIEAGPSFGVKIKESTYISLYESTDIGAVGGLRFNLTSKWSVVGRYYYGITSVKDIKYNSGPNQGPVEKVSTYTRNFQFSIAYYLK</sequence>
<dbReference type="Pfam" id="PF13568">
    <property type="entry name" value="OMP_b-brl_2"/>
    <property type="match status" value="1"/>
</dbReference>
<protein>
    <submittedName>
        <fullName evidence="2">Porin family protein</fullName>
    </submittedName>
</protein>
<dbReference type="RefSeq" id="WP_377574369.1">
    <property type="nucleotide sequence ID" value="NZ_JBHTKA010000001.1"/>
</dbReference>
<evidence type="ECO:0000313" key="3">
    <source>
        <dbReference type="Proteomes" id="UP001597112"/>
    </source>
</evidence>
<organism evidence="2 3">
    <name type="scientific">Ohtaekwangia kribbensis</name>
    <dbReference type="NCBI Taxonomy" id="688913"/>
    <lineage>
        <taxon>Bacteria</taxon>
        <taxon>Pseudomonadati</taxon>
        <taxon>Bacteroidota</taxon>
        <taxon>Cytophagia</taxon>
        <taxon>Cytophagales</taxon>
        <taxon>Fulvivirgaceae</taxon>
        <taxon>Ohtaekwangia</taxon>
    </lineage>
</organism>
<dbReference type="InterPro" id="IPR025665">
    <property type="entry name" value="Beta-barrel_OMP_2"/>
</dbReference>
<name>A0ABW3JW05_9BACT</name>